<comment type="caution">
    <text evidence="5">The sequence shown here is derived from an EMBL/GenBank/DDBJ whole genome shotgun (WGS) entry which is preliminary data.</text>
</comment>
<organism evidence="5 6">
    <name type="scientific">Bifidobacterium pullorum</name>
    <dbReference type="NCBI Taxonomy" id="78448"/>
    <lineage>
        <taxon>Bacteria</taxon>
        <taxon>Bacillati</taxon>
        <taxon>Actinomycetota</taxon>
        <taxon>Actinomycetes</taxon>
        <taxon>Bifidobacteriales</taxon>
        <taxon>Bifidobacteriaceae</taxon>
        <taxon>Bifidobacterium</taxon>
    </lineage>
</organism>
<dbReference type="GO" id="GO:0000976">
    <property type="term" value="F:transcription cis-regulatory region binding"/>
    <property type="evidence" value="ECO:0007669"/>
    <property type="project" value="TreeGrafter"/>
</dbReference>
<dbReference type="GO" id="GO:0003700">
    <property type="term" value="F:DNA-binding transcription factor activity"/>
    <property type="evidence" value="ECO:0007669"/>
    <property type="project" value="TreeGrafter"/>
</dbReference>
<evidence type="ECO:0000313" key="6">
    <source>
        <dbReference type="Proteomes" id="UP000029109"/>
    </source>
</evidence>
<proteinExistence type="predicted"/>
<dbReference type="Gene3D" id="1.10.260.40">
    <property type="entry name" value="lambda repressor-like DNA-binding domains"/>
    <property type="match status" value="1"/>
</dbReference>
<gene>
    <name evidence="5" type="ORF">BPULL_2101</name>
</gene>
<sequence length="122" mass="13358">MKQVAQKAGVSVSTVSLVLNHRDAGRVKAEIAERVRQTAEELGYRPNPLASSLRTSRTHILGFISEEVATTPYAGGIILGAQDAASRLGYIMDNARFFAHFVIRAFRKGTWPVPGTIFSRQT</sequence>
<dbReference type="Proteomes" id="UP000029109">
    <property type="component" value="Unassembled WGS sequence"/>
</dbReference>
<evidence type="ECO:0000256" key="3">
    <source>
        <dbReference type="ARBA" id="ARBA00023163"/>
    </source>
</evidence>
<keyword evidence="3" id="KW-0804">Transcription</keyword>
<dbReference type="CDD" id="cd01392">
    <property type="entry name" value="HTH_LacI"/>
    <property type="match status" value="1"/>
</dbReference>
<accession>A0A7V8HRE0</accession>
<dbReference type="Pfam" id="PF00356">
    <property type="entry name" value="LacI"/>
    <property type="match status" value="1"/>
</dbReference>
<name>A0A7V8HRE0_9BIFI</name>
<dbReference type="SUPFAM" id="SSF47413">
    <property type="entry name" value="lambda repressor-like DNA-binding domains"/>
    <property type="match status" value="1"/>
</dbReference>
<feature type="domain" description="HTH lacI-type" evidence="4">
    <location>
        <begin position="1"/>
        <end position="55"/>
    </location>
</feature>
<protein>
    <submittedName>
        <fullName evidence="5">LacI family transcriptional regulator</fullName>
    </submittedName>
</protein>
<evidence type="ECO:0000256" key="2">
    <source>
        <dbReference type="ARBA" id="ARBA00023125"/>
    </source>
</evidence>
<dbReference type="Gene3D" id="3.40.50.2300">
    <property type="match status" value="1"/>
</dbReference>
<evidence type="ECO:0000313" key="5">
    <source>
        <dbReference type="EMBL" id="KFI83963.1"/>
    </source>
</evidence>
<dbReference type="InterPro" id="IPR010982">
    <property type="entry name" value="Lambda_DNA-bd_dom_sf"/>
</dbReference>
<dbReference type="PANTHER" id="PTHR30146">
    <property type="entry name" value="LACI-RELATED TRANSCRIPTIONAL REPRESSOR"/>
    <property type="match status" value="1"/>
</dbReference>
<dbReference type="SMART" id="SM00354">
    <property type="entry name" value="HTH_LACI"/>
    <property type="match status" value="1"/>
</dbReference>
<evidence type="ECO:0000259" key="4">
    <source>
        <dbReference type="PROSITE" id="PS50932"/>
    </source>
</evidence>
<dbReference type="AlphaFoldDB" id="A0A7V8HRE0"/>
<keyword evidence="1" id="KW-0805">Transcription regulation</keyword>
<dbReference type="PROSITE" id="PS50932">
    <property type="entry name" value="HTH_LACI_2"/>
    <property type="match status" value="1"/>
</dbReference>
<keyword evidence="2" id="KW-0238">DNA-binding</keyword>
<dbReference type="EMBL" id="JGZJ01000003">
    <property type="protein sequence ID" value="KFI83963.1"/>
    <property type="molecule type" value="Genomic_DNA"/>
</dbReference>
<evidence type="ECO:0000256" key="1">
    <source>
        <dbReference type="ARBA" id="ARBA00023015"/>
    </source>
</evidence>
<dbReference type="PANTHER" id="PTHR30146:SF148">
    <property type="entry name" value="HTH-TYPE TRANSCRIPTIONAL REPRESSOR PURR-RELATED"/>
    <property type="match status" value="1"/>
</dbReference>
<reference evidence="5 6" key="1">
    <citation type="submission" date="2014-03" db="EMBL/GenBank/DDBJ databases">
        <title>Genomics of Bifidobacteria.</title>
        <authorList>
            <person name="Ventura M."/>
            <person name="Milani C."/>
            <person name="Lugli G.A."/>
        </authorList>
    </citation>
    <scope>NUCLEOTIDE SEQUENCE [LARGE SCALE GENOMIC DNA]</scope>
    <source>
        <strain evidence="5 6">LMG 21816</strain>
    </source>
</reference>
<dbReference type="InterPro" id="IPR000843">
    <property type="entry name" value="HTH_LacI"/>
</dbReference>